<reference evidence="2 3" key="1">
    <citation type="submission" date="2018-10" db="EMBL/GenBank/DDBJ databases">
        <title>Draft genome sequence of Aquitalea MWU14-2217 isolated from a wild cranberry bog in Provincetown, Massachusetts.</title>
        <authorList>
            <person name="Ebadzadsahrai G."/>
            <person name="Soby S."/>
        </authorList>
    </citation>
    <scope>NUCLEOTIDE SEQUENCE [LARGE SCALE GENOMIC DNA]</scope>
    <source>
        <strain evidence="2 3">MWU14-2217</strain>
    </source>
</reference>
<evidence type="ECO:0000313" key="3">
    <source>
        <dbReference type="Proteomes" id="UP000274139"/>
    </source>
</evidence>
<feature type="domain" description="Abortive phage infection protein C-terminal" evidence="1">
    <location>
        <begin position="250"/>
        <end position="469"/>
    </location>
</feature>
<accession>A0A454JJ03</accession>
<dbReference type="Pfam" id="PF10592">
    <property type="entry name" value="AIPR"/>
    <property type="match status" value="1"/>
</dbReference>
<organism evidence="2 3">
    <name type="scientific">Aquitalea palustris</name>
    <dbReference type="NCBI Taxonomy" id="2480983"/>
    <lineage>
        <taxon>Bacteria</taxon>
        <taxon>Pseudomonadati</taxon>
        <taxon>Pseudomonadota</taxon>
        <taxon>Betaproteobacteria</taxon>
        <taxon>Neisseriales</taxon>
        <taxon>Chromobacteriaceae</taxon>
        <taxon>Aquitalea</taxon>
    </lineage>
</organism>
<comment type="caution">
    <text evidence="2">The sequence shown here is derived from an EMBL/GenBank/DDBJ whole genome shotgun (WGS) entry which is preliminary data.</text>
</comment>
<dbReference type="AlphaFoldDB" id="A0A454JJ03"/>
<evidence type="ECO:0000259" key="1">
    <source>
        <dbReference type="Pfam" id="PF10592"/>
    </source>
</evidence>
<sequence>MFDQILTQEYDSQSNDFTADGFFNFFSAQLILKEHELSYEEVLDGIVDGPLDGGIDALYLTINNELIREDFKDYQRYKRDVNIEVVVLQSKNTEGFGESAIQKLRSSLITLLRLDASYDDLKKKYNAQVLDFFRKFTEAYRSLIAKSPSLSIKIYYSTKAAVVHENVTHEKDELLSELQNLHRTAAISFDFLGSEQLLELHRKRPREHHILRLAENPMSSTGKTLVTLVNLKDFYKFITKENGLLNKSIFESNVRDYQGDTNVNSGISETLMSDKTLDFWWLNNGITILAADINYSGSKELVIISPEIVNGLQTSNEIYNYFSKPDIINTEEKRNALIKVVVADATSARDKIIKATNSQNHIAKAVLRATDPIHRDIEEYLKKFGIFYDRRKNFYKNAGKKPSEIIGLPLLAQILMSILMGRPDTARARPSTLLEEENDDSAYKLLFNPESNIEIYKISIEIMRKADEFLKGIELTPNERNNLRFYLIYDVAIRALKTAKITPEKLSRIKLDLIATPLLEESFNFIFDKYKTLGGDDKVAKGAILLSEIKKMQEKLFIQPDLF</sequence>
<dbReference type="Proteomes" id="UP000274139">
    <property type="component" value="Unassembled WGS sequence"/>
</dbReference>
<name>A0A454JJ03_9NEIS</name>
<evidence type="ECO:0000313" key="2">
    <source>
        <dbReference type="EMBL" id="RMC98534.1"/>
    </source>
</evidence>
<proteinExistence type="predicted"/>
<gene>
    <name evidence="2" type="ORF">EAY64_09190</name>
</gene>
<dbReference type="EMBL" id="RFAR01000036">
    <property type="protein sequence ID" value="RMC98534.1"/>
    <property type="molecule type" value="Genomic_DNA"/>
</dbReference>
<dbReference type="InterPro" id="IPR018891">
    <property type="entry name" value="AIPR_C"/>
</dbReference>
<keyword evidence="3" id="KW-1185">Reference proteome</keyword>
<protein>
    <recommendedName>
        <fullName evidence="1">Abortive phage infection protein C-terminal domain-containing protein</fullName>
    </recommendedName>
</protein>